<keyword evidence="4" id="KW-1185">Reference proteome</keyword>
<dbReference type="GO" id="GO:0046872">
    <property type="term" value="F:metal ion binding"/>
    <property type="evidence" value="ECO:0007669"/>
    <property type="project" value="InterPro"/>
</dbReference>
<dbReference type="EMBL" id="JGZI01000010">
    <property type="protein sequence ID" value="KFI81494.1"/>
    <property type="molecule type" value="Genomic_DNA"/>
</dbReference>
<evidence type="ECO:0000256" key="1">
    <source>
        <dbReference type="PROSITE-ProRule" id="PRU00409"/>
    </source>
</evidence>
<evidence type="ECO:0000313" key="4">
    <source>
        <dbReference type="Proteomes" id="UP000029050"/>
    </source>
</evidence>
<dbReference type="RefSeq" id="WP_033497796.1">
    <property type="nucleotide sequence ID" value="NZ_JGZI01000010.1"/>
</dbReference>
<sequence length="408" mass="46811">MSDFEAVLLGSETGAYAMARAFHSEYGIRSHVFGRLQLSVSKFSSIMETTFHSDLTEPEAFRTHMLQAGSDLRKRYPGSVLLLIPCGDDYSALLSRYRDELSQYFTFTSVNDQLHTALSYKSSFYDYCERYDLPHPKTLALSKQAFLEDRHRALPFAFPVALKPADSVEYLSIDFPGRKKAYTLGTQEELNEVVDSIYGAGYSSDIIIQDFIPGGDGNMRVLNAYVDQHHQVRMMFLGHVLLADPTPEAIGNYAAIIPDFNESLCLRIKHFLEDIRYEGVANFDLKFDPRDGEYKLFEINLRQGRTNFFVSLNGFNLARYFVDDLVYDKPFDGNTLIGKGSKMLLEVPPSVLKRYTEAGEAKERGLAMLRDKRYSWTLRYGKDMSFKRRLLLWRLGHLTSKNYARYED</sequence>
<dbReference type="EC" id="6.3.1.12" evidence="3"/>
<dbReference type="GeneID" id="98301094"/>
<evidence type="ECO:0000313" key="3">
    <source>
        <dbReference type="EMBL" id="KFI81494.1"/>
    </source>
</evidence>
<dbReference type="PROSITE" id="PS50975">
    <property type="entry name" value="ATP_GRASP"/>
    <property type="match status" value="1"/>
</dbReference>
<name>A0A087CDZ4_9BIFI</name>
<protein>
    <submittedName>
        <fullName evidence="3">Putative carbon starvation protein</fullName>
        <ecNumber evidence="3">6.3.1.12</ecNumber>
    </submittedName>
</protein>
<accession>A0A087CDZ4</accession>
<gene>
    <name evidence="3" type="ORF">BPSY_1902</name>
</gene>
<dbReference type="AlphaFoldDB" id="A0A087CDZ4"/>
<comment type="caution">
    <text evidence="3">The sequence shown here is derived from an EMBL/GenBank/DDBJ whole genome shotgun (WGS) entry which is preliminary data.</text>
</comment>
<dbReference type="GO" id="GO:0034025">
    <property type="term" value="F:D-aspartate ligase activity"/>
    <property type="evidence" value="ECO:0007669"/>
    <property type="project" value="UniProtKB-EC"/>
</dbReference>
<organism evidence="3 4">
    <name type="scientific">Bifidobacterium psychraerophilum</name>
    <dbReference type="NCBI Taxonomy" id="218140"/>
    <lineage>
        <taxon>Bacteria</taxon>
        <taxon>Bacillati</taxon>
        <taxon>Actinomycetota</taxon>
        <taxon>Actinomycetes</taxon>
        <taxon>Bifidobacteriales</taxon>
        <taxon>Bifidobacteriaceae</taxon>
        <taxon>Bifidobacterium</taxon>
    </lineage>
</organism>
<keyword evidence="3" id="KW-0436">Ligase</keyword>
<proteinExistence type="predicted"/>
<dbReference type="eggNOG" id="COG3919">
    <property type="taxonomic scope" value="Bacteria"/>
</dbReference>
<dbReference type="GO" id="GO:0005524">
    <property type="term" value="F:ATP binding"/>
    <property type="evidence" value="ECO:0007669"/>
    <property type="project" value="UniProtKB-UniRule"/>
</dbReference>
<keyword evidence="1" id="KW-0547">Nucleotide-binding</keyword>
<dbReference type="STRING" id="218140.BPSY_1902"/>
<dbReference type="Gene3D" id="3.30.470.20">
    <property type="entry name" value="ATP-grasp fold, B domain"/>
    <property type="match status" value="1"/>
</dbReference>
<keyword evidence="1" id="KW-0067">ATP-binding</keyword>
<dbReference type="Proteomes" id="UP000029050">
    <property type="component" value="Unassembled WGS sequence"/>
</dbReference>
<dbReference type="InterPro" id="IPR011761">
    <property type="entry name" value="ATP-grasp"/>
</dbReference>
<dbReference type="OrthoDB" id="5420347at2"/>
<evidence type="ECO:0000259" key="2">
    <source>
        <dbReference type="PROSITE" id="PS50975"/>
    </source>
</evidence>
<dbReference type="SUPFAM" id="SSF56059">
    <property type="entry name" value="Glutathione synthetase ATP-binding domain-like"/>
    <property type="match status" value="1"/>
</dbReference>
<feature type="domain" description="ATP-grasp" evidence="2">
    <location>
        <begin position="125"/>
        <end position="326"/>
    </location>
</feature>
<reference evidence="3 4" key="1">
    <citation type="submission" date="2014-03" db="EMBL/GenBank/DDBJ databases">
        <title>Genomics of Bifidobacteria.</title>
        <authorList>
            <person name="Ventura M."/>
            <person name="Milani C."/>
            <person name="Lugli G.A."/>
        </authorList>
    </citation>
    <scope>NUCLEOTIDE SEQUENCE [LARGE SCALE GENOMIC DNA]</scope>
    <source>
        <strain evidence="3 4">LMG 21775</strain>
    </source>
</reference>